<protein>
    <submittedName>
        <fullName evidence="2">BLUF domain-containing protein</fullName>
    </submittedName>
</protein>
<gene>
    <name evidence="2" type="ORF">HHL22_09320</name>
</gene>
<dbReference type="AlphaFoldDB" id="A0A7Y0ADW7"/>
<evidence type="ECO:0000313" key="2">
    <source>
        <dbReference type="EMBL" id="NML65402.1"/>
    </source>
</evidence>
<dbReference type="EMBL" id="JABBGH010000001">
    <property type="protein sequence ID" value="NML65402.1"/>
    <property type="molecule type" value="Genomic_DNA"/>
</dbReference>
<proteinExistence type="predicted"/>
<comment type="caution">
    <text evidence="2">The sequence shown here is derived from an EMBL/GenBank/DDBJ whole genome shotgun (WGS) entry which is preliminary data.</text>
</comment>
<dbReference type="Gene3D" id="3.30.70.100">
    <property type="match status" value="1"/>
</dbReference>
<feature type="domain" description="BLUF" evidence="1">
    <location>
        <begin position="1"/>
        <end position="92"/>
    </location>
</feature>
<dbReference type="InterPro" id="IPR007024">
    <property type="entry name" value="BLUF_domain"/>
</dbReference>
<dbReference type="SMART" id="SM01034">
    <property type="entry name" value="BLUF"/>
    <property type="match status" value="1"/>
</dbReference>
<dbReference type="Proteomes" id="UP000559626">
    <property type="component" value="Unassembled WGS sequence"/>
</dbReference>
<dbReference type="GO" id="GO:0071949">
    <property type="term" value="F:FAD binding"/>
    <property type="evidence" value="ECO:0007669"/>
    <property type="project" value="InterPro"/>
</dbReference>
<evidence type="ECO:0000313" key="3">
    <source>
        <dbReference type="Proteomes" id="UP000559626"/>
    </source>
</evidence>
<dbReference type="RefSeq" id="WP_169530676.1">
    <property type="nucleotide sequence ID" value="NZ_JABBGH010000001.1"/>
</dbReference>
<reference evidence="2 3" key="1">
    <citation type="submission" date="2020-04" db="EMBL/GenBank/DDBJ databases">
        <title>Hymenobacter polaris sp. nov., isolated from Arctic soil.</title>
        <authorList>
            <person name="Dahal R.H."/>
        </authorList>
    </citation>
    <scope>NUCLEOTIDE SEQUENCE [LARGE SCALE GENOMIC DNA]</scope>
    <source>
        <strain evidence="2 3">RP-2-7</strain>
    </source>
</reference>
<sequence length="140" mass="15566">MHHIIYGSRATQPLSDDDLLTLLLQARSHNQLHGISGALVYSNGQFMQVIEGEEEVLAALYERLLRDPRHTQLVKYADKAIAERSFSEWSMAFQPVSEAQFAGLLGYLPARHFASTAPELGRADGLLLSMMKELVSEPLA</sequence>
<dbReference type="PROSITE" id="PS50925">
    <property type="entry name" value="BLUF"/>
    <property type="match status" value="1"/>
</dbReference>
<evidence type="ECO:0000259" key="1">
    <source>
        <dbReference type="PROSITE" id="PS50925"/>
    </source>
</evidence>
<dbReference type="GO" id="GO:0009882">
    <property type="term" value="F:blue light photoreceptor activity"/>
    <property type="evidence" value="ECO:0007669"/>
    <property type="project" value="InterPro"/>
</dbReference>
<dbReference type="Pfam" id="PF04940">
    <property type="entry name" value="BLUF"/>
    <property type="match status" value="1"/>
</dbReference>
<keyword evidence="3" id="KW-1185">Reference proteome</keyword>
<accession>A0A7Y0ADW7</accession>
<dbReference type="SUPFAM" id="SSF54975">
    <property type="entry name" value="Acylphosphatase/BLUF domain-like"/>
    <property type="match status" value="1"/>
</dbReference>
<organism evidence="2 3">
    <name type="scientific">Hymenobacter polaris</name>
    <dbReference type="NCBI Taxonomy" id="2682546"/>
    <lineage>
        <taxon>Bacteria</taxon>
        <taxon>Pseudomonadati</taxon>
        <taxon>Bacteroidota</taxon>
        <taxon>Cytophagia</taxon>
        <taxon>Cytophagales</taxon>
        <taxon>Hymenobacteraceae</taxon>
        <taxon>Hymenobacter</taxon>
    </lineage>
</organism>
<name>A0A7Y0ADW7_9BACT</name>
<dbReference type="InterPro" id="IPR036046">
    <property type="entry name" value="Acylphosphatase-like_dom_sf"/>
</dbReference>